<name>A0A5C3KDB6_COPMA</name>
<dbReference type="GO" id="GO:0003713">
    <property type="term" value="F:transcription coactivator activity"/>
    <property type="evidence" value="ECO:0007669"/>
    <property type="project" value="InterPro"/>
</dbReference>
<dbReference type="GO" id="GO:0005634">
    <property type="term" value="C:nucleus"/>
    <property type="evidence" value="ECO:0007669"/>
    <property type="project" value="TreeGrafter"/>
</dbReference>
<organism evidence="2 3">
    <name type="scientific">Coprinopsis marcescibilis</name>
    <name type="common">Agaric fungus</name>
    <name type="synonym">Psathyrella marcescibilis</name>
    <dbReference type="NCBI Taxonomy" id="230819"/>
    <lineage>
        <taxon>Eukaryota</taxon>
        <taxon>Fungi</taxon>
        <taxon>Dikarya</taxon>
        <taxon>Basidiomycota</taxon>
        <taxon>Agaricomycotina</taxon>
        <taxon>Agaricomycetes</taxon>
        <taxon>Agaricomycetidae</taxon>
        <taxon>Agaricales</taxon>
        <taxon>Agaricineae</taxon>
        <taxon>Psathyrellaceae</taxon>
        <taxon>Coprinopsis</taxon>
    </lineage>
</organism>
<dbReference type="STRING" id="230819.A0A5C3KDB6"/>
<evidence type="ECO:0008006" key="4">
    <source>
        <dbReference type="Google" id="ProtNLM"/>
    </source>
</evidence>
<dbReference type="GO" id="GO:0031490">
    <property type="term" value="F:chromatin DNA binding"/>
    <property type="evidence" value="ECO:0007669"/>
    <property type="project" value="TreeGrafter"/>
</dbReference>
<evidence type="ECO:0000313" key="2">
    <source>
        <dbReference type="EMBL" id="TFK18076.1"/>
    </source>
</evidence>
<feature type="region of interest" description="Disordered" evidence="1">
    <location>
        <begin position="35"/>
        <end position="77"/>
    </location>
</feature>
<dbReference type="SUPFAM" id="SSF50729">
    <property type="entry name" value="PH domain-like"/>
    <property type="match status" value="1"/>
</dbReference>
<dbReference type="InterPro" id="IPR011993">
    <property type="entry name" value="PH-like_dom_sf"/>
</dbReference>
<evidence type="ECO:0000256" key="1">
    <source>
        <dbReference type="SAM" id="MobiDB-lite"/>
    </source>
</evidence>
<dbReference type="PANTHER" id="PTHR31606:SF1">
    <property type="entry name" value="WW DOMAIN BINDING PROTEIN 2, ISOFORM E"/>
    <property type="match status" value="1"/>
</dbReference>
<evidence type="ECO:0000313" key="3">
    <source>
        <dbReference type="Proteomes" id="UP000307440"/>
    </source>
</evidence>
<dbReference type="PANTHER" id="PTHR31606">
    <property type="entry name" value="WW DOMAIN BINDING PROTEIN 2, ISOFORM E"/>
    <property type="match status" value="1"/>
</dbReference>
<proteinExistence type="predicted"/>
<dbReference type="AlphaFoldDB" id="A0A5C3KDB6"/>
<sequence length="218" mass="23272">MALNWAMLNPNRTPIPLPGEMTITTIDSGVEVTITIPPEWQPPPQPPVGGSSSSSAHAAASSSSSGGGSSSGAPGAHVSTGSFQKLKASGRVWLTDQRFIFVTEQGSSFESLSAPLHSILSTNFHQPTFGSNYLSFELKPSPDGNLTEGTSVEIRFRDRAMFEFVSLMEKTRERAIYMRRQAAEDGEGLPTYTMPANASTVTMVGGVPIDNPPGYEYA</sequence>
<reference evidence="2 3" key="1">
    <citation type="journal article" date="2019" name="Nat. Ecol. Evol.">
        <title>Megaphylogeny resolves global patterns of mushroom evolution.</title>
        <authorList>
            <person name="Varga T."/>
            <person name="Krizsan K."/>
            <person name="Foldi C."/>
            <person name="Dima B."/>
            <person name="Sanchez-Garcia M."/>
            <person name="Sanchez-Ramirez S."/>
            <person name="Szollosi G.J."/>
            <person name="Szarkandi J.G."/>
            <person name="Papp V."/>
            <person name="Albert L."/>
            <person name="Andreopoulos W."/>
            <person name="Angelini C."/>
            <person name="Antonin V."/>
            <person name="Barry K.W."/>
            <person name="Bougher N.L."/>
            <person name="Buchanan P."/>
            <person name="Buyck B."/>
            <person name="Bense V."/>
            <person name="Catcheside P."/>
            <person name="Chovatia M."/>
            <person name="Cooper J."/>
            <person name="Damon W."/>
            <person name="Desjardin D."/>
            <person name="Finy P."/>
            <person name="Geml J."/>
            <person name="Haridas S."/>
            <person name="Hughes K."/>
            <person name="Justo A."/>
            <person name="Karasinski D."/>
            <person name="Kautmanova I."/>
            <person name="Kiss B."/>
            <person name="Kocsube S."/>
            <person name="Kotiranta H."/>
            <person name="LaButti K.M."/>
            <person name="Lechner B.E."/>
            <person name="Liimatainen K."/>
            <person name="Lipzen A."/>
            <person name="Lukacs Z."/>
            <person name="Mihaltcheva S."/>
            <person name="Morgado L.N."/>
            <person name="Niskanen T."/>
            <person name="Noordeloos M.E."/>
            <person name="Ohm R.A."/>
            <person name="Ortiz-Santana B."/>
            <person name="Ovrebo C."/>
            <person name="Racz N."/>
            <person name="Riley R."/>
            <person name="Savchenko A."/>
            <person name="Shiryaev A."/>
            <person name="Soop K."/>
            <person name="Spirin V."/>
            <person name="Szebenyi C."/>
            <person name="Tomsovsky M."/>
            <person name="Tulloss R.E."/>
            <person name="Uehling J."/>
            <person name="Grigoriev I.V."/>
            <person name="Vagvolgyi C."/>
            <person name="Papp T."/>
            <person name="Martin F.M."/>
            <person name="Miettinen O."/>
            <person name="Hibbett D.S."/>
            <person name="Nagy L.G."/>
        </authorList>
    </citation>
    <scope>NUCLEOTIDE SEQUENCE [LARGE SCALE GENOMIC DNA]</scope>
    <source>
        <strain evidence="2 3">CBS 121175</strain>
    </source>
</reference>
<dbReference type="Gene3D" id="2.30.29.30">
    <property type="entry name" value="Pleckstrin-homology domain (PH domain)/Phosphotyrosine-binding domain (PTB)"/>
    <property type="match status" value="1"/>
</dbReference>
<keyword evidence="3" id="KW-1185">Reference proteome</keyword>
<dbReference type="InterPro" id="IPR044852">
    <property type="entry name" value="WBP2-like"/>
</dbReference>
<dbReference type="CDD" id="cd13214">
    <property type="entry name" value="PH-GRAM_WBP2"/>
    <property type="match status" value="1"/>
</dbReference>
<gene>
    <name evidence="2" type="ORF">FA15DRAFT_675565</name>
</gene>
<feature type="compositionally biased region" description="Low complexity" evidence="1">
    <location>
        <begin position="48"/>
        <end position="64"/>
    </location>
</feature>
<protein>
    <recommendedName>
        <fullName evidence="4">GRAM domain-containing protein</fullName>
    </recommendedName>
</protein>
<dbReference type="Proteomes" id="UP000307440">
    <property type="component" value="Unassembled WGS sequence"/>
</dbReference>
<dbReference type="OrthoDB" id="1259151at2759"/>
<accession>A0A5C3KDB6</accession>
<dbReference type="EMBL" id="ML210434">
    <property type="protein sequence ID" value="TFK18076.1"/>
    <property type="molecule type" value="Genomic_DNA"/>
</dbReference>